<organism evidence="1 2">
    <name type="scientific">Pedobacter yonginense</name>
    <dbReference type="NCBI Taxonomy" id="651869"/>
    <lineage>
        <taxon>Bacteria</taxon>
        <taxon>Pseudomonadati</taxon>
        <taxon>Bacteroidota</taxon>
        <taxon>Sphingobacteriia</taxon>
        <taxon>Sphingobacteriales</taxon>
        <taxon>Sphingobacteriaceae</taxon>
        <taxon>Pedobacter</taxon>
    </lineage>
</organism>
<comment type="caution">
    <text evidence="1">The sequence shown here is derived from an EMBL/GenBank/DDBJ whole genome shotgun (WGS) entry which is preliminary data.</text>
</comment>
<reference evidence="1 2" key="1">
    <citation type="submission" date="2018-05" db="EMBL/GenBank/DDBJ databases">
        <title>Pedobacter paludis sp. nov., isolated from wetland soil.</title>
        <authorList>
            <person name="Zhang Y."/>
            <person name="Wang G."/>
        </authorList>
    </citation>
    <scope>NUCLEOTIDE SEQUENCE [LARGE SCALE GENOMIC DNA]</scope>
    <source>
        <strain evidence="1 2">KCTC22721</strain>
    </source>
</reference>
<keyword evidence="2" id="KW-1185">Reference proteome</keyword>
<dbReference type="EMBL" id="QGNZ01000002">
    <property type="protein sequence ID" value="PWS27542.1"/>
    <property type="molecule type" value="Genomic_DNA"/>
</dbReference>
<sequence>MIRVLTLIFLKNTNMLLKLSPSKFRELLNVFDINKQSNRLTLFTQLNSVPKGIGAIYVEKSDFEIAFEAYLQELDKTA</sequence>
<evidence type="ECO:0000313" key="1">
    <source>
        <dbReference type="EMBL" id="PWS27542.1"/>
    </source>
</evidence>
<evidence type="ECO:0000313" key="2">
    <source>
        <dbReference type="Proteomes" id="UP000245379"/>
    </source>
</evidence>
<dbReference type="Proteomes" id="UP000245379">
    <property type="component" value="Unassembled WGS sequence"/>
</dbReference>
<accession>A0A317ELP9</accession>
<gene>
    <name evidence="1" type="ORF">DHW03_08085</name>
</gene>
<proteinExistence type="predicted"/>
<name>A0A317ELP9_9SPHI</name>
<protein>
    <submittedName>
        <fullName evidence="1">Uncharacterized protein</fullName>
    </submittedName>
</protein>
<dbReference type="AlphaFoldDB" id="A0A317ELP9"/>